<name>A0A8S1GTM8_9PELO</name>
<gene>
    <name evidence="2" type="ORF">CAUJ_LOCUS2011</name>
</gene>
<protein>
    <submittedName>
        <fullName evidence="2">Uncharacterized protein</fullName>
    </submittedName>
</protein>
<feature type="region of interest" description="Disordered" evidence="1">
    <location>
        <begin position="34"/>
        <end position="66"/>
    </location>
</feature>
<dbReference type="AlphaFoldDB" id="A0A8S1GTM8"/>
<keyword evidence="3" id="KW-1185">Reference proteome</keyword>
<organism evidence="2 3">
    <name type="scientific">Caenorhabditis auriculariae</name>
    <dbReference type="NCBI Taxonomy" id="2777116"/>
    <lineage>
        <taxon>Eukaryota</taxon>
        <taxon>Metazoa</taxon>
        <taxon>Ecdysozoa</taxon>
        <taxon>Nematoda</taxon>
        <taxon>Chromadorea</taxon>
        <taxon>Rhabditida</taxon>
        <taxon>Rhabditina</taxon>
        <taxon>Rhabditomorpha</taxon>
        <taxon>Rhabditoidea</taxon>
        <taxon>Rhabditidae</taxon>
        <taxon>Peloderinae</taxon>
        <taxon>Caenorhabditis</taxon>
    </lineage>
</organism>
<evidence type="ECO:0000313" key="3">
    <source>
        <dbReference type="Proteomes" id="UP000835052"/>
    </source>
</evidence>
<dbReference type="Proteomes" id="UP000835052">
    <property type="component" value="Unassembled WGS sequence"/>
</dbReference>
<feature type="compositionally biased region" description="Basic residues" evidence="1">
    <location>
        <begin position="37"/>
        <end position="47"/>
    </location>
</feature>
<accession>A0A8S1GTM8</accession>
<evidence type="ECO:0000313" key="2">
    <source>
        <dbReference type="EMBL" id="CAD6186092.1"/>
    </source>
</evidence>
<feature type="compositionally biased region" description="Basic residues" evidence="1">
    <location>
        <begin position="56"/>
        <end position="66"/>
    </location>
</feature>
<sequence length="66" mass="7834">MFVSHTVLKYYNHPNLLDPAIKIRDTLVLSDEDRRCQRPKNTYHQKLKGNPDSRIHQRTNRTSKTS</sequence>
<reference evidence="2" key="1">
    <citation type="submission" date="2020-10" db="EMBL/GenBank/DDBJ databases">
        <authorList>
            <person name="Kikuchi T."/>
        </authorList>
    </citation>
    <scope>NUCLEOTIDE SEQUENCE</scope>
    <source>
        <strain evidence="2">NKZ352</strain>
    </source>
</reference>
<proteinExistence type="predicted"/>
<comment type="caution">
    <text evidence="2">The sequence shown here is derived from an EMBL/GenBank/DDBJ whole genome shotgun (WGS) entry which is preliminary data.</text>
</comment>
<dbReference type="EMBL" id="CAJGYM010000004">
    <property type="protein sequence ID" value="CAD6186092.1"/>
    <property type="molecule type" value="Genomic_DNA"/>
</dbReference>
<evidence type="ECO:0000256" key="1">
    <source>
        <dbReference type="SAM" id="MobiDB-lite"/>
    </source>
</evidence>